<dbReference type="Gene3D" id="1.20.1070.10">
    <property type="entry name" value="Rhodopsin 7-helix transmembrane proteins"/>
    <property type="match status" value="1"/>
</dbReference>
<evidence type="ECO:0000256" key="6">
    <source>
        <dbReference type="ARBA" id="ARBA00023170"/>
    </source>
</evidence>
<keyword evidence="3 8" id="KW-1133">Transmembrane helix</keyword>
<keyword evidence="7" id="KW-0807">Transducer</keyword>
<proteinExistence type="predicted"/>
<keyword evidence="4" id="KW-0297">G-protein coupled receptor</keyword>
<protein>
    <recommendedName>
        <fullName evidence="9">G-protein coupled receptors family 1 profile domain-containing protein</fullName>
    </recommendedName>
</protein>
<dbReference type="CDD" id="cd00637">
    <property type="entry name" value="7tm_classA_rhodopsin-like"/>
    <property type="match status" value="1"/>
</dbReference>
<evidence type="ECO:0000256" key="5">
    <source>
        <dbReference type="ARBA" id="ARBA00023136"/>
    </source>
</evidence>
<organism evidence="10 11">
    <name type="scientific">Clavelina lepadiformis</name>
    <name type="common">Light-bulb sea squirt</name>
    <name type="synonym">Ascidia lepadiformis</name>
    <dbReference type="NCBI Taxonomy" id="159417"/>
    <lineage>
        <taxon>Eukaryota</taxon>
        <taxon>Metazoa</taxon>
        <taxon>Chordata</taxon>
        <taxon>Tunicata</taxon>
        <taxon>Ascidiacea</taxon>
        <taxon>Aplousobranchia</taxon>
        <taxon>Clavelinidae</taxon>
        <taxon>Clavelina</taxon>
    </lineage>
</organism>
<dbReference type="PANTHER" id="PTHR45695:SF9">
    <property type="entry name" value="LEUCOKININ RECEPTOR"/>
    <property type="match status" value="1"/>
</dbReference>
<evidence type="ECO:0000313" key="11">
    <source>
        <dbReference type="Proteomes" id="UP001642483"/>
    </source>
</evidence>
<sequence>MDYSVAMAFMIIFYLLPFMLLTASCLITAVFVYAAGNPRSNNTGTKQSQSSNNRRNERKLTVLKTIAIMQIGFTATLLPIVVTAYLFYSGHLDCDDFAQPYLICFYFSMTNSLVNFIVYNAREQDFRNEIVDIFKPGYLKQLRVQSTAQTPRKGEHLSKNVVPIENVIETSKTQQTRQTSTSL</sequence>
<feature type="transmembrane region" description="Helical" evidence="8">
    <location>
        <begin position="6"/>
        <end position="36"/>
    </location>
</feature>
<accession>A0ABP0G596</accession>
<keyword evidence="5 8" id="KW-0472">Membrane</keyword>
<feature type="transmembrane region" description="Helical" evidence="8">
    <location>
        <begin position="100"/>
        <end position="119"/>
    </location>
</feature>
<evidence type="ECO:0000256" key="7">
    <source>
        <dbReference type="ARBA" id="ARBA00023224"/>
    </source>
</evidence>
<comment type="subcellular location">
    <subcellularLocation>
        <location evidence="1">Membrane</location>
        <topology evidence="1">Multi-pass membrane protein</topology>
    </subcellularLocation>
</comment>
<comment type="caution">
    <text evidence="10">The sequence shown here is derived from an EMBL/GenBank/DDBJ whole genome shotgun (WGS) entry which is preliminary data.</text>
</comment>
<feature type="transmembrane region" description="Helical" evidence="8">
    <location>
        <begin position="62"/>
        <end position="88"/>
    </location>
</feature>
<dbReference type="EMBL" id="CAWYQH010000102">
    <property type="protein sequence ID" value="CAK8686683.1"/>
    <property type="molecule type" value="Genomic_DNA"/>
</dbReference>
<evidence type="ECO:0000256" key="2">
    <source>
        <dbReference type="ARBA" id="ARBA00022692"/>
    </source>
</evidence>
<name>A0ABP0G596_CLALP</name>
<keyword evidence="11" id="KW-1185">Reference proteome</keyword>
<gene>
    <name evidence="10" type="ORF">CVLEPA_LOCUS18611</name>
</gene>
<evidence type="ECO:0000256" key="8">
    <source>
        <dbReference type="SAM" id="Phobius"/>
    </source>
</evidence>
<feature type="domain" description="G-protein coupled receptors family 1 profile" evidence="9">
    <location>
        <begin position="1"/>
        <end position="119"/>
    </location>
</feature>
<dbReference type="SUPFAM" id="SSF81321">
    <property type="entry name" value="Family A G protein-coupled receptor-like"/>
    <property type="match status" value="1"/>
</dbReference>
<keyword evidence="6" id="KW-0675">Receptor</keyword>
<reference evidence="10 11" key="1">
    <citation type="submission" date="2024-02" db="EMBL/GenBank/DDBJ databases">
        <authorList>
            <person name="Daric V."/>
            <person name="Darras S."/>
        </authorList>
    </citation>
    <scope>NUCLEOTIDE SEQUENCE [LARGE SCALE GENOMIC DNA]</scope>
</reference>
<dbReference type="PANTHER" id="PTHR45695">
    <property type="entry name" value="LEUCOKININ RECEPTOR-RELATED"/>
    <property type="match status" value="1"/>
</dbReference>
<dbReference type="PROSITE" id="PS50262">
    <property type="entry name" value="G_PROTEIN_RECEP_F1_2"/>
    <property type="match status" value="1"/>
</dbReference>
<keyword evidence="2 8" id="KW-0812">Transmembrane</keyword>
<evidence type="ECO:0000259" key="9">
    <source>
        <dbReference type="PROSITE" id="PS50262"/>
    </source>
</evidence>
<evidence type="ECO:0000313" key="10">
    <source>
        <dbReference type="EMBL" id="CAK8686683.1"/>
    </source>
</evidence>
<dbReference type="InterPro" id="IPR017452">
    <property type="entry name" value="GPCR_Rhodpsn_7TM"/>
</dbReference>
<dbReference type="Proteomes" id="UP001642483">
    <property type="component" value="Unassembled WGS sequence"/>
</dbReference>
<evidence type="ECO:0000256" key="1">
    <source>
        <dbReference type="ARBA" id="ARBA00004141"/>
    </source>
</evidence>
<evidence type="ECO:0000256" key="4">
    <source>
        <dbReference type="ARBA" id="ARBA00023040"/>
    </source>
</evidence>
<evidence type="ECO:0000256" key="3">
    <source>
        <dbReference type="ARBA" id="ARBA00022989"/>
    </source>
</evidence>